<reference evidence="2 3" key="1">
    <citation type="submission" date="2019-04" db="EMBL/GenBank/DDBJ databases">
        <title>Psychroflexus halotolerans sp. nov., isolated from a marine solar saltern.</title>
        <authorList>
            <person name="Feng X."/>
        </authorList>
    </citation>
    <scope>NUCLEOTIDE SEQUENCE [LARGE SCALE GENOMIC DNA]</scope>
    <source>
        <strain evidence="2 3">WDS2C27</strain>
    </source>
</reference>
<gene>
    <name evidence="2" type="ORF">FCN74_01090</name>
</gene>
<dbReference type="Proteomes" id="UP000306552">
    <property type="component" value="Unassembled WGS sequence"/>
</dbReference>
<feature type="transmembrane region" description="Helical" evidence="1">
    <location>
        <begin position="48"/>
        <end position="66"/>
    </location>
</feature>
<evidence type="ECO:0000313" key="3">
    <source>
        <dbReference type="Proteomes" id="UP000306552"/>
    </source>
</evidence>
<dbReference type="AlphaFoldDB" id="A0A4U5TRZ3"/>
<feature type="transmembrane region" description="Helical" evidence="1">
    <location>
        <begin position="21"/>
        <end position="41"/>
    </location>
</feature>
<accession>A0A4U5TRZ3</accession>
<sequence length="85" mass="10100">MYKETLQMKAINTLKSRIKTLKAILYTVMFFWLVILIYTTYDFITNEINPYLVLALILLVTSMTIIRQIKVVQEKKLAEMENEHN</sequence>
<comment type="caution">
    <text evidence="2">The sequence shown here is derived from an EMBL/GenBank/DDBJ whole genome shotgun (WGS) entry which is preliminary data.</text>
</comment>
<keyword evidence="1" id="KW-1133">Transmembrane helix</keyword>
<protein>
    <submittedName>
        <fullName evidence="2">Uncharacterized protein</fullName>
    </submittedName>
</protein>
<organism evidence="2 3">
    <name type="scientific">Mesohalobacter halotolerans</name>
    <dbReference type="NCBI Taxonomy" id="1883405"/>
    <lineage>
        <taxon>Bacteria</taxon>
        <taxon>Pseudomonadati</taxon>
        <taxon>Bacteroidota</taxon>
        <taxon>Flavobacteriia</taxon>
        <taxon>Flavobacteriales</taxon>
        <taxon>Flavobacteriaceae</taxon>
        <taxon>Mesohalobacter</taxon>
    </lineage>
</organism>
<keyword evidence="1" id="KW-0472">Membrane</keyword>
<keyword evidence="1" id="KW-0812">Transmembrane</keyword>
<dbReference type="OrthoDB" id="9858020at2"/>
<dbReference type="EMBL" id="SWMU01000001">
    <property type="protein sequence ID" value="TKS57047.1"/>
    <property type="molecule type" value="Genomic_DNA"/>
</dbReference>
<proteinExistence type="predicted"/>
<keyword evidence="3" id="KW-1185">Reference proteome</keyword>
<dbReference type="RefSeq" id="WP_138930751.1">
    <property type="nucleotide sequence ID" value="NZ_SWMU01000001.1"/>
</dbReference>
<evidence type="ECO:0000256" key="1">
    <source>
        <dbReference type="SAM" id="Phobius"/>
    </source>
</evidence>
<evidence type="ECO:0000313" key="2">
    <source>
        <dbReference type="EMBL" id="TKS57047.1"/>
    </source>
</evidence>
<name>A0A4U5TRZ3_9FLAO</name>